<evidence type="ECO:0000313" key="2">
    <source>
        <dbReference type="Proteomes" id="UP000279307"/>
    </source>
</evidence>
<reference evidence="1 2" key="1">
    <citation type="journal article" date="2018" name="Genome Res.">
        <title>The genomic architecture and molecular evolution of ant odorant receptors.</title>
        <authorList>
            <person name="McKenzie S.K."/>
            <person name="Kronauer D.J.C."/>
        </authorList>
    </citation>
    <scope>NUCLEOTIDE SEQUENCE [LARGE SCALE GENOMIC DNA]</scope>
    <source>
        <strain evidence="1">Clonal line C1</strain>
    </source>
</reference>
<dbReference type="EMBL" id="QOIP01000009">
    <property type="protein sequence ID" value="RLU19099.1"/>
    <property type="molecule type" value="Genomic_DNA"/>
</dbReference>
<protein>
    <submittedName>
        <fullName evidence="1">Uncharacterized protein</fullName>
    </submittedName>
</protein>
<dbReference type="AlphaFoldDB" id="A0A3L8DGQ2"/>
<proteinExistence type="predicted"/>
<dbReference type="Proteomes" id="UP000279307">
    <property type="component" value="Chromosome 9"/>
</dbReference>
<gene>
    <name evidence="1" type="ORF">DMN91_009457</name>
</gene>
<accession>A0A3L8DGQ2</accession>
<evidence type="ECO:0000313" key="1">
    <source>
        <dbReference type="EMBL" id="RLU19099.1"/>
    </source>
</evidence>
<name>A0A3L8DGQ2_OOCBI</name>
<organism evidence="1 2">
    <name type="scientific">Ooceraea biroi</name>
    <name type="common">Clonal raider ant</name>
    <name type="synonym">Cerapachys biroi</name>
    <dbReference type="NCBI Taxonomy" id="2015173"/>
    <lineage>
        <taxon>Eukaryota</taxon>
        <taxon>Metazoa</taxon>
        <taxon>Ecdysozoa</taxon>
        <taxon>Arthropoda</taxon>
        <taxon>Hexapoda</taxon>
        <taxon>Insecta</taxon>
        <taxon>Pterygota</taxon>
        <taxon>Neoptera</taxon>
        <taxon>Endopterygota</taxon>
        <taxon>Hymenoptera</taxon>
        <taxon>Apocrita</taxon>
        <taxon>Aculeata</taxon>
        <taxon>Formicoidea</taxon>
        <taxon>Formicidae</taxon>
        <taxon>Dorylinae</taxon>
        <taxon>Ooceraea</taxon>
    </lineage>
</organism>
<comment type="caution">
    <text evidence="1">The sequence shown here is derived from an EMBL/GenBank/DDBJ whole genome shotgun (WGS) entry which is preliminary data.</text>
</comment>
<sequence>MGGPRLQERHGSCSRKEILVFAWPQSQKNWTLRARNARKHEQAPSGCRNLSILLLLVVMAALTSAIPHPDHDHEHTHFIIHVPKHIHKHHHTHVKKIYIPVKKDDHDDHHGHEEHDGW</sequence>